<comment type="subcellular location">
    <subcellularLocation>
        <location evidence="1">Membrane</location>
    </subcellularLocation>
</comment>
<keyword evidence="4" id="KW-1133">Transmembrane helix</keyword>
<evidence type="ECO:0000256" key="2">
    <source>
        <dbReference type="ARBA" id="ARBA00023136"/>
    </source>
</evidence>
<dbReference type="Proteomes" id="UP000465361">
    <property type="component" value="Unassembled WGS sequence"/>
</dbReference>
<dbReference type="PANTHER" id="PTHR37042">
    <property type="entry name" value="OUTER MEMBRANE PROTEIN RV1973"/>
    <property type="match status" value="1"/>
</dbReference>
<keyword evidence="2 4" id="KW-0472">Membrane</keyword>
<dbReference type="GO" id="GO:0016020">
    <property type="term" value="C:membrane"/>
    <property type="evidence" value="ECO:0007669"/>
    <property type="project" value="UniProtKB-SubCell"/>
</dbReference>
<feature type="compositionally biased region" description="Acidic residues" evidence="3">
    <location>
        <begin position="12"/>
        <end position="21"/>
    </location>
</feature>
<feature type="transmembrane region" description="Helical" evidence="4">
    <location>
        <begin position="59"/>
        <end position="81"/>
    </location>
</feature>
<evidence type="ECO:0000313" key="6">
    <source>
        <dbReference type="Proteomes" id="UP000465361"/>
    </source>
</evidence>
<sequence length="215" mass="23652">MTIRQRRRVDDANDVAVDEDHDAAKPASGEHSAPGRVISRIRPAIEFSRRWVLRSLAHWHAIVLTTAVVATVGLAVALFFFQYRPNQQTDGAAAQHVIKAASDGTVAVLSSSPETIDNDLKVANSHLTGNFLRYFNDFGRQFLAPAVRQHRVKASASVLRAAVVDLHPDSAVVLLFIHQTTTSSDKPEPVLTTNSVRVTLKKVNGDWLISKFEPE</sequence>
<protein>
    <recommendedName>
        <fullName evidence="7">Twin-arginine translocation pathway signal</fullName>
    </recommendedName>
</protein>
<evidence type="ECO:0000256" key="3">
    <source>
        <dbReference type="SAM" id="MobiDB-lite"/>
    </source>
</evidence>
<dbReference type="AlphaFoldDB" id="A0A7I9XXK2"/>
<name>A0A7I9XXK2_9MYCO</name>
<evidence type="ECO:0000313" key="5">
    <source>
        <dbReference type="EMBL" id="GFG74510.1"/>
    </source>
</evidence>
<gene>
    <name evidence="5" type="ORF">MBOT_18750</name>
</gene>
<proteinExistence type="predicted"/>
<evidence type="ECO:0008006" key="7">
    <source>
        <dbReference type="Google" id="ProtNLM"/>
    </source>
</evidence>
<reference evidence="5 6" key="1">
    <citation type="journal article" date="2019" name="Emerg. Microbes Infect.">
        <title>Comprehensive subspecies identification of 175 nontuberculous mycobacteria species based on 7547 genomic profiles.</title>
        <authorList>
            <person name="Matsumoto Y."/>
            <person name="Kinjo T."/>
            <person name="Motooka D."/>
            <person name="Nabeya D."/>
            <person name="Jung N."/>
            <person name="Uechi K."/>
            <person name="Horii T."/>
            <person name="Iida T."/>
            <person name="Fujita J."/>
            <person name="Nakamura S."/>
        </authorList>
    </citation>
    <scope>NUCLEOTIDE SEQUENCE [LARGE SCALE GENOMIC DNA]</scope>
    <source>
        <strain evidence="5 6">JCM 17322</strain>
    </source>
</reference>
<keyword evidence="4" id="KW-0812">Transmembrane</keyword>
<dbReference type="RefSeq" id="WP_246216651.1">
    <property type="nucleotide sequence ID" value="NZ_BLKW01000002.1"/>
</dbReference>
<dbReference type="EMBL" id="BLKW01000002">
    <property type="protein sequence ID" value="GFG74510.1"/>
    <property type="molecule type" value="Genomic_DNA"/>
</dbReference>
<dbReference type="PANTHER" id="PTHR37042:SF4">
    <property type="entry name" value="OUTER MEMBRANE PROTEIN RV1973"/>
    <property type="match status" value="1"/>
</dbReference>
<comment type="caution">
    <text evidence="5">The sequence shown here is derived from an EMBL/GenBank/DDBJ whole genome shotgun (WGS) entry which is preliminary data.</text>
</comment>
<keyword evidence="6" id="KW-1185">Reference proteome</keyword>
<accession>A0A7I9XXK2</accession>
<evidence type="ECO:0000256" key="4">
    <source>
        <dbReference type="SAM" id="Phobius"/>
    </source>
</evidence>
<feature type="region of interest" description="Disordered" evidence="3">
    <location>
        <begin position="1"/>
        <end position="35"/>
    </location>
</feature>
<evidence type="ECO:0000256" key="1">
    <source>
        <dbReference type="ARBA" id="ARBA00004370"/>
    </source>
</evidence>
<organism evidence="5 6">
    <name type="scientific">Mycobacterium botniense</name>
    <dbReference type="NCBI Taxonomy" id="84962"/>
    <lineage>
        <taxon>Bacteria</taxon>
        <taxon>Bacillati</taxon>
        <taxon>Actinomycetota</taxon>
        <taxon>Actinomycetes</taxon>
        <taxon>Mycobacteriales</taxon>
        <taxon>Mycobacteriaceae</taxon>
        <taxon>Mycobacterium</taxon>
    </lineage>
</organism>